<feature type="domain" description="FAD/NAD(P)-binding" evidence="1">
    <location>
        <begin position="4"/>
        <end position="306"/>
    </location>
</feature>
<gene>
    <name evidence="2" type="ORF">N0B31_00040</name>
</gene>
<accession>A0A9E7R301</accession>
<dbReference type="GeneID" id="74940764"/>
<evidence type="ECO:0000313" key="3">
    <source>
        <dbReference type="Proteomes" id="UP001057580"/>
    </source>
</evidence>
<proteinExistence type="predicted"/>
<dbReference type="Gene3D" id="3.50.50.60">
    <property type="entry name" value="FAD/NAD(P)-binding domain"/>
    <property type="match status" value="2"/>
</dbReference>
<dbReference type="GO" id="GO:0016491">
    <property type="term" value="F:oxidoreductase activity"/>
    <property type="evidence" value="ECO:0007669"/>
    <property type="project" value="InterPro"/>
</dbReference>
<dbReference type="KEGG" id="ssai:N0B31_00040"/>
<keyword evidence="3" id="KW-1185">Reference proteome</keyword>
<evidence type="ECO:0000313" key="2">
    <source>
        <dbReference type="EMBL" id="UWM54687.1"/>
    </source>
</evidence>
<dbReference type="Proteomes" id="UP001057580">
    <property type="component" value="Chromosome"/>
</dbReference>
<dbReference type="SUPFAM" id="SSF51905">
    <property type="entry name" value="FAD/NAD(P)-binding domain"/>
    <property type="match status" value="2"/>
</dbReference>
<dbReference type="RefSeq" id="WP_260593709.1">
    <property type="nucleotide sequence ID" value="NZ_CP104003.1"/>
</dbReference>
<dbReference type="InterPro" id="IPR023753">
    <property type="entry name" value="FAD/NAD-binding_dom"/>
</dbReference>
<dbReference type="InterPro" id="IPR036188">
    <property type="entry name" value="FAD/NAD-bd_sf"/>
</dbReference>
<dbReference type="PANTHER" id="PTHR43755:SF1">
    <property type="entry name" value="FAD-DEPENDENT PYRIDINE NUCLEOTIDE-DISULPHIDE OXIDOREDUCTASE"/>
    <property type="match status" value="1"/>
</dbReference>
<protein>
    <submittedName>
        <fullName evidence="2">NAD(P)/FAD-dependent oxidoreductase</fullName>
    </submittedName>
</protein>
<dbReference type="Pfam" id="PF07992">
    <property type="entry name" value="Pyr_redox_2"/>
    <property type="match status" value="1"/>
</dbReference>
<dbReference type="PRINTS" id="PR00368">
    <property type="entry name" value="FADPNR"/>
</dbReference>
<dbReference type="EMBL" id="CP104003">
    <property type="protein sequence ID" value="UWM54687.1"/>
    <property type="molecule type" value="Genomic_DNA"/>
</dbReference>
<dbReference type="InterPro" id="IPR052541">
    <property type="entry name" value="SQRD"/>
</dbReference>
<evidence type="ECO:0000259" key="1">
    <source>
        <dbReference type="Pfam" id="PF07992"/>
    </source>
</evidence>
<name>A0A9E7R301_9EURY</name>
<dbReference type="PANTHER" id="PTHR43755">
    <property type="match status" value="1"/>
</dbReference>
<dbReference type="AlphaFoldDB" id="A0A9E7R301"/>
<sequence>MTEEIVVVGGGTGGAVLANDLAERLGPEIDAGEVRVTVVNDGPDHVYKPVWLYVPFGLREPSDGRRPLRELLDRRVHLVEDRVTEIDTDEKRLVYRDGNGPRRYDHLVLATGSRLDREEVPGLVEGGHDFYSEEGALALQEELLSFTEGHLVLSVIGSPHMCPAAPLEFVFMADDWFRKRGLREDVEITYTYPIQRVHGNPHIAEWAHSLMEERGINVETFCNPETVDPDAKVLETMEGTELDYDLLVAIPPHRGSEVIEAAGLGNRGWVDVDKETLAATNAEDVYALGDTANTGVPKAGSVAHYEAGVVAQRVASAVHDRPATATYDGKTVCFVETGMDSASYVEFDYTNPPAPKPPSKSLHWAKLAYNESYWLTARGLI</sequence>
<organism evidence="2 3">
    <name type="scientific">Salinirubellus salinus</name>
    <dbReference type="NCBI Taxonomy" id="1364945"/>
    <lineage>
        <taxon>Archaea</taxon>
        <taxon>Methanobacteriati</taxon>
        <taxon>Methanobacteriota</taxon>
        <taxon>Stenosarchaea group</taxon>
        <taxon>Halobacteria</taxon>
        <taxon>Halobacteriales</taxon>
        <taxon>Natronomonadaceae</taxon>
        <taxon>Salinirubellus</taxon>
    </lineage>
</organism>
<reference evidence="2" key="1">
    <citation type="submission" date="2022-09" db="EMBL/GenBank/DDBJ databases">
        <title>Diverse halophilic archaea isolated from saline environments.</title>
        <authorList>
            <person name="Cui H.-L."/>
        </authorList>
    </citation>
    <scope>NUCLEOTIDE SEQUENCE</scope>
    <source>
        <strain evidence="2">ZS-35-S2</strain>
    </source>
</reference>